<dbReference type="AlphaFoldDB" id="D2TUW1"/>
<dbReference type="InterPro" id="IPR027417">
    <property type="entry name" value="P-loop_NTPase"/>
</dbReference>
<dbReference type="InterPro" id="IPR003593">
    <property type="entry name" value="AAA+_ATPase"/>
</dbReference>
<dbReference type="SUPFAM" id="SSF52540">
    <property type="entry name" value="P-loop containing nucleoside triphosphate hydrolases"/>
    <property type="match status" value="1"/>
</dbReference>
<dbReference type="SMART" id="SM00382">
    <property type="entry name" value="AAA"/>
    <property type="match status" value="1"/>
</dbReference>
<dbReference type="STRING" id="637910.ROD_26321"/>
<accession>D2TUW1</accession>
<dbReference type="HOGENOM" id="CLU_026496_1_0_6"/>
<dbReference type="EMBL" id="FN543502">
    <property type="protein sequence ID" value="CBG89380.1"/>
    <property type="molecule type" value="Genomic_DNA"/>
</dbReference>
<organism evidence="2 3">
    <name type="scientific">Citrobacter rodentium (strain ICC168)</name>
    <name type="common">Citrobacter freundii biotype 4280</name>
    <dbReference type="NCBI Taxonomy" id="637910"/>
    <lineage>
        <taxon>Bacteria</taxon>
        <taxon>Pseudomonadati</taxon>
        <taxon>Pseudomonadota</taxon>
        <taxon>Gammaproteobacteria</taxon>
        <taxon>Enterobacterales</taxon>
        <taxon>Enterobacteriaceae</taxon>
        <taxon>Citrobacter</taxon>
    </lineage>
</organism>
<dbReference type="Pfam" id="PF13175">
    <property type="entry name" value="AAA_15"/>
    <property type="match status" value="1"/>
</dbReference>
<dbReference type="Proteomes" id="UP000001889">
    <property type="component" value="Chromosome"/>
</dbReference>
<dbReference type="InterPro" id="IPR051396">
    <property type="entry name" value="Bact_Antivir_Def_Nuclease"/>
</dbReference>
<reference evidence="2 3" key="1">
    <citation type="journal article" date="2010" name="J. Bacteriol.">
        <title>The Citrobacter rodentium genome sequence reveals convergent evolution with human pathogenic Escherichia coli.</title>
        <authorList>
            <person name="Petty N.K."/>
            <person name="Bulgin R."/>
            <person name="Crepin V.F."/>
            <person name="Cerdeno-Tarraga A.M."/>
            <person name="Schroeder G.N."/>
            <person name="Quail M.A."/>
            <person name="Lennard N."/>
            <person name="Corton C."/>
            <person name="Barron A."/>
            <person name="Clark L."/>
            <person name="Toribio A.L."/>
            <person name="Parkhill J."/>
            <person name="Dougan G."/>
            <person name="Frankel G."/>
            <person name="Thomson N.R."/>
        </authorList>
    </citation>
    <scope>NUCLEOTIDE SEQUENCE [LARGE SCALE GENOMIC DNA]</scope>
    <source>
        <strain evidence="2 3">ICC168</strain>
    </source>
</reference>
<dbReference type="KEGG" id="cro:ROD_26321"/>
<gene>
    <name evidence="2" type="ordered locus">ROD_26321</name>
</gene>
<name>D2TUW1_CITRI</name>
<proteinExistence type="predicted"/>
<dbReference type="InterPro" id="IPR041685">
    <property type="entry name" value="AAA_GajA/Old/RecF-like"/>
</dbReference>
<evidence type="ECO:0000259" key="1">
    <source>
        <dbReference type="SMART" id="SM00382"/>
    </source>
</evidence>
<feature type="domain" description="AAA+ ATPase" evidence="1">
    <location>
        <begin position="45"/>
        <end position="327"/>
    </location>
</feature>
<evidence type="ECO:0000313" key="3">
    <source>
        <dbReference type="Proteomes" id="UP000001889"/>
    </source>
</evidence>
<dbReference type="CDD" id="cd00267">
    <property type="entry name" value="ABC_ATPase"/>
    <property type="match status" value="1"/>
</dbReference>
<protein>
    <submittedName>
        <fullName evidence="2">Hypothetical prophage protein</fullName>
    </submittedName>
</protein>
<keyword evidence="3" id="KW-1185">Reference proteome</keyword>
<dbReference type="eggNOG" id="COG1106">
    <property type="taxonomic scope" value="Bacteria"/>
</dbReference>
<dbReference type="Gene3D" id="3.40.50.300">
    <property type="entry name" value="P-loop containing nucleotide triphosphate hydrolases"/>
    <property type="match status" value="2"/>
</dbReference>
<evidence type="ECO:0000313" key="2">
    <source>
        <dbReference type="EMBL" id="CBG89380.1"/>
    </source>
</evidence>
<dbReference type="PANTHER" id="PTHR43581">
    <property type="entry name" value="ATP/GTP PHOSPHATASE"/>
    <property type="match status" value="1"/>
</dbReference>
<sequence>MSELLAAICGHFMEQGTNMANPITKLKKINVVKFRGLKNINIEFGSRLTVICGKNGTSKSTILGIIAQIFSFTKDLSKNPEVDLTQYKTLTNGTFKSAFSEHFRLSEQFDTAGSMEVRISVYDGASNKHLEKLTLGLYSSSDRDKSRPIVRGNDSIPGKNQSRNVTHPVIFLSLARLLPITLRTDYSTRDVQYINENADDIRIMSNQLLLKNNGCSVTATKGTIDSMVVHGDNYDHQSVSVGEDNVGQLIQAIFSFKRLKELYDDYHGGILLIDEADAGLFPAAQLELIDILAKAAKKYDLQIIMTSHSPLIIEDIFNRSKQDANGFKTIYLTDTYGDIKTKDNLSWADINADLHVETVKINDEISLPKANVYFEDKEGFDFFKQLIIDRRINRILNPLGNINISCTAILDLMARKVPEFTNKSLVVLDGDVALDNSDNAKKAKKERSLCLLPGILPPDQMIFEFLYNLPPDDIYWNNKNRFTKAVFMKITKDIITTLKISNYPIDLLNSIENYKKSNKNHGGVVRKLFKDFVHTPEFLAQVKGRVKDNPYRYWVEKHPVESDNFKHELIKNLKIIMTNGHGVDSATITSYLSGN</sequence>
<dbReference type="PANTHER" id="PTHR43581:SF4">
    <property type="entry name" value="ATP_GTP PHOSPHATASE"/>
    <property type="match status" value="1"/>
</dbReference>